<dbReference type="InterPro" id="IPR003439">
    <property type="entry name" value="ABC_transporter-like_ATP-bd"/>
</dbReference>
<reference evidence="7" key="1">
    <citation type="submission" date="2016-10" db="EMBL/GenBank/DDBJ databases">
        <authorList>
            <person name="Varghese N."/>
            <person name="Submissions S."/>
        </authorList>
    </citation>
    <scope>NUCLEOTIDE SEQUENCE [LARGE SCALE GENOMIC DNA]</scope>
    <source>
        <strain evidence="7">DSM 13078</strain>
    </source>
</reference>
<keyword evidence="4 6" id="KW-0067">ATP-binding</keyword>
<dbReference type="Proteomes" id="UP000199161">
    <property type="component" value="Unassembled WGS sequence"/>
</dbReference>
<evidence type="ECO:0000313" key="6">
    <source>
        <dbReference type="EMBL" id="SFC43065.1"/>
    </source>
</evidence>
<keyword evidence="2" id="KW-0813">Transport</keyword>
<dbReference type="Gene3D" id="3.40.50.300">
    <property type="entry name" value="P-loop containing nucleotide triphosphate hydrolases"/>
    <property type="match status" value="1"/>
</dbReference>
<accession>A0A1I1J3W2</accession>
<evidence type="ECO:0000259" key="5">
    <source>
        <dbReference type="PROSITE" id="PS50893"/>
    </source>
</evidence>
<dbReference type="OrthoDB" id="87732at2157"/>
<evidence type="ECO:0000256" key="1">
    <source>
        <dbReference type="ARBA" id="ARBA00005417"/>
    </source>
</evidence>
<dbReference type="EMBL" id="FOKW01000008">
    <property type="protein sequence ID" value="SFC43065.1"/>
    <property type="molecule type" value="Genomic_DNA"/>
</dbReference>
<evidence type="ECO:0000256" key="2">
    <source>
        <dbReference type="ARBA" id="ARBA00022448"/>
    </source>
</evidence>
<dbReference type="PANTHER" id="PTHR43335">
    <property type="entry name" value="ABC TRANSPORTER, ATP-BINDING PROTEIN"/>
    <property type="match status" value="1"/>
</dbReference>
<dbReference type="GO" id="GO:0016887">
    <property type="term" value="F:ATP hydrolysis activity"/>
    <property type="evidence" value="ECO:0007669"/>
    <property type="project" value="InterPro"/>
</dbReference>
<dbReference type="CDD" id="cd03230">
    <property type="entry name" value="ABC_DR_subfamily_A"/>
    <property type="match status" value="1"/>
</dbReference>
<dbReference type="SMART" id="SM00382">
    <property type="entry name" value="AAA"/>
    <property type="match status" value="1"/>
</dbReference>
<sequence>MASIEVTDLTKEYGDLVAVDSLSFSVEEGEVFGYLGPNGAGKTTTIRTILGLLAPTSGTVSVLGTDVRDEDALVETKRRIGYLPATLGFDEDVTGNRVLDYHASLKGDPRRSELVDTFTPPLDRPIREYSTGNEQMLGLIQAFMHDPDLVIMDEPTSGLDPLKQEQFNEFVDAERERGTTIFFSSHVLSEVRRVCDRVAILRDGQLVALEDVESLLEKGGKRVRVRTPDDVATAVEGLDGAVDVVELEDGVQFTYVGEYNALLEHLTNYDVFDIDISEPPLEDVFMHYYGADATTAVRDAEGIDA</sequence>
<evidence type="ECO:0000256" key="4">
    <source>
        <dbReference type="ARBA" id="ARBA00022840"/>
    </source>
</evidence>
<dbReference type="InterPro" id="IPR027417">
    <property type="entry name" value="P-loop_NTPase"/>
</dbReference>
<comment type="similarity">
    <text evidence="1">Belongs to the ABC transporter superfamily.</text>
</comment>
<proteinExistence type="inferred from homology"/>
<dbReference type="PANTHER" id="PTHR43335:SF4">
    <property type="entry name" value="ABC TRANSPORTER, ATP-BINDING PROTEIN"/>
    <property type="match status" value="1"/>
</dbReference>
<evidence type="ECO:0000256" key="3">
    <source>
        <dbReference type="ARBA" id="ARBA00022741"/>
    </source>
</evidence>
<protein>
    <submittedName>
        <fullName evidence="6">ABC-2 type transport system ATP-binding protein</fullName>
    </submittedName>
</protein>
<dbReference type="Pfam" id="PF00005">
    <property type="entry name" value="ABC_tran"/>
    <property type="match status" value="1"/>
</dbReference>
<organism evidence="6 7">
    <name type="scientific">Natronobacterium haloterrestre</name>
    <name type="common">Halobiforma haloterrestris</name>
    <dbReference type="NCBI Taxonomy" id="148448"/>
    <lineage>
        <taxon>Archaea</taxon>
        <taxon>Methanobacteriati</taxon>
        <taxon>Methanobacteriota</taxon>
        <taxon>Stenosarchaea group</taxon>
        <taxon>Halobacteria</taxon>
        <taxon>Halobacteriales</taxon>
        <taxon>Natrialbaceae</taxon>
        <taxon>Natronobacterium</taxon>
    </lineage>
</organism>
<keyword evidence="3" id="KW-0547">Nucleotide-binding</keyword>
<evidence type="ECO:0000313" key="7">
    <source>
        <dbReference type="Proteomes" id="UP000199161"/>
    </source>
</evidence>
<dbReference type="InterPro" id="IPR003593">
    <property type="entry name" value="AAA+_ATPase"/>
</dbReference>
<dbReference type="RefSeq" id="WP_089788958.1">
    <property type="nucleotide sequence ID" value="NZ_FOKW01000008.1"/>
</dbReference>
<name>A0A1I1J3W2_NATHA</name>
<dbReference type="SUPFAM" id="SSF52540">
    <property type="entry name" value="P-loop containing nucleoside triphosphate hydrolases"/>
    <property type="match status" value="1"/>
</dbReference>
<dbReference type="PROSITE" id="PS50893">
    <property type="entry name" value="ABC_TRANSPORTER_2"/>
    <property type="match status" value="1"/>
</dbReference>
<keyword evidence="7" id="KW-1185">Reference proteome</keyword>
<dbReference type="AlphaFoldDB" id="A0A1I1J3W2"/>
<gene>
    <name evidence="6" type="ORF">SAMN05444422_108115</name>
</gene>
<dbReference type="GO" id="GO:0005524">
    <property type="term" value="F:ATP binding"/>
    <property type="evidence" value="ECO:0007669"/>
    <property type="project" value="UniProtKB-KW"/>
</dbReference>
<feature type="domain" description="ABC transporter" evidence="5">
    <location>
        <begin position="4"/>
        <end position="228"/>
    </location>
</feature>